<sequence>MGNISFLTGSNQSPSKSIGESIYQLENTSVVFLNAWQRVTPDFQRAARASQEAMLHLDHIVNEIMRNRDQLQADGTYAGSQLESQLNIPRAVSVSPVTRTEQDDLASQGPGNGVLPSAGSFISMEKLLNKIKHRRTNSSNFRVGASGEHIFLIGVDKPNRQPDSIVEFVVGDFCQHCSDIAALI</sequence>
<keyword evidence="2" id="KW-1185">Reference proteome</keyword>
<gene>
    <name evidence="1" type="ORF">MU846_09955</name>
</gene>
<comment type="caution">
    <text evidence="1">The sequence shown here is derived from an EMBL/GenBank/DDBJ whole genome shotgun (WGS) entry which is preliminary data.</text>
</comment>
<proteinExistence type="predicted"/>
<dbReference type="EMBL" id="JALKII010000006">
    <property type="protein sequence ID" value="MCK0538034.1"/>
    <property type="molecule type" value="Genomic_DNA"/>
</dbReference>
<reference evidence="1" key="1">
    <citation type="submission" date="2022-04" db="EMBL/GenBank/DDBJ databases">
        <title>Alcanivorax sp. CY1518 draft genome sequence.</title>
        <authorList>
            <person name="Zhao G."/>
            <person name="An M."/>
        </authorList>
    </citation>
    <scope>NUCLEOTIDE SEQUENCE</scope>
    <source>
        <strain evidence="1">CY1518</strain>
    </source>
</reference>
<evidence type="ECO:0000313" key="2">
    <source>
        <dbReference type="Proteomes" id="UP001165524"/>
    </source>
</evidence>
<protein>
    <submittedName>
        <fullName evidence="1">Uncharacterized protein</fullName>
    </submittedName>
</protein>
<dbReference type="Proteomes" id="UP001165524">
    <property type="component" value="Unassembled WGS sequence"/>
</dbReference>
<accession>A0ABT0E8S5</accession>
<organism evidence="1 2">
    <name type="scientific">Alcanivorax quisquiliarum</name>
    <dbReference type="NCBI Taxonomy" id="2933565"/>
    <lineage>
        <taxon>Bacteria</taxon>
        <taxon>Pseudomonadati</taxon>
        <taxon>Pseudomonadota</taxon>
        <taxon>Gammaproteobacteria</taxon>
        <taxon>Oceanospirillales</taxon>
        <taxon>Alcanivoracaceae</taxon>
        <taxon>Alcanivorax</taxon>
    </lineage>
</organism>
<evidence type="ECO:0000313" key="1">
    <source>
        <dbReference type="EMBL" id="MCK0538034.1"/>
    </source>
</evidence>
<name>A0ABT0E8S5_9GAMM</name>
<dbReference type="RefSeq" id="WP_246952248.1">
    <property type="nucleotide sequence ID" value="NZ_JALKII010000006.1"/>
</dbReference>